<dbReference type="SMART" id="SM00530">
    <property type="entry name" value="HTH_XRE"/>
    <property type="match status" value="1"/>
</dbReference>
<proteinExistence type="predicted"/>
<dbReference type="GO" id="GO:0003677">
    <property type="term" value="F:DNA binding"/>
    <property type="evidence" value="ECO:0007669"/>
    <property type="project" value="UniProtKB-KW"/>
</dbReference>
<dbReference type="CDD" id="cd00093">
    <property type="entry name" value="HTH_XRE"/>
    <property type="match status" value="1"/>
</dbReference>
<gene>
    <name evidence="3" type="ORF">ENO08_06780</name>
</gene>
<dbReference type="InterPro" id="IPR001387">
    <property type="entry name" value="Cro/C1-type_HTH"/>
</dbReference>
<sequence length="76" mass="8838">MELINHIKQHRARLNLTQQELAERVGVRRQTVIAVEKGHYAPSALLAFRIARELEMKVDELFELRREDDESPAAET</sequence>
<comment type="caution">
    <text evidence="3">The sequence shown here is derived from an EMBL/GenBank/DDBJ whole genome shotgun (WGS) entry which is preliminary data.</text>
</comment>
<keyword evidence="1" id="KW-0238">DNA-binding</keyword>
<evidence type="ECO:0000313" key="3">
    <source>
        <dbReference type="EMBL" id="HER44147.1"/>
    </source>
</evidence>
<dbReference type="PROSITE" id="PS50943">
    <property type="entry name" value="HTH_CROC1"/>
    <property type="match status" value="1"/>
</dbReference>
<organism evidence="3">
    <name type="scientific">Eiseniibacteriota bacterium</name>
    <dbReference type="NCBI Taxonomy" id="2212470"/>
    <lineage>
        <taxon>Bacteria</taxon>
        <taxon>Candidatus Eiseniibacteriota</taxon>
    </lineage>
</organism>
<name>A0A7V2F3V0_UNCEI</name>
<accession>A0A7V2F3V0</accession>
<dbReference type="EMBL" id="DSEC01000482">
    <property type="protein sequence ID" value="HER44147.1"/>
    <property type="molecule type" value="Genomic_DNA"/>
</dbReference>
<reference evidence="3" key="1">
    <citation type="journal article" date="2020" name="mSystems">
        <title>Genome- and Community-Level Interaction Insights into Carbon Utilization and Element Cycling Functions of Hydrothermarchaeota in Hydrothermal Sediment.</title>
        <authorList>
            <person name="Zhou Z."/>
            <person name="Liu Y."/>
            <person name="Xu W."/>
            <person name="Pan J."/>
            <person name="Luo Z.H."/>
            <person name="Li M."/>
        </authorList>
    </citation>
    <scope>NUCLEOTIDE SEQUENCE [LARGE SCALE GENOMIC DNA]</scope>
    <source>
        <strain evidence="3">SpSt-1233</strain>
    </source>
</reference>
<dbReference type="PANTHER" id="PTHR46558">
    <property type="entry name" value="TRACRIPTIONAL REGULATORY PROTEIN-RELATED-RELATED"/>
    <property type="match status" value="1"/>
</dbReference>
<dbReference type="PANTHER" id="PTHR46558:SF4">
    <property type="entry name" value="DNA-BIDING PHAGE PROTEIN"/>
    <property type="match status" value="1"/>
</dbReference>
<protein>
    <submittedName>
        <fullName evidence="3">Transcriptional regulator</fullName>
    </submittedName>
</protein>
<dbReference type="Pfam" id="PF01381">
    <property type="entry name" value="HTH_3"/>
    <property type="match status" value="1"/>
</dbReference>
<dbReference type="AlphaFoldDB" id="A0A7V2F3V0"/>
<dbReference type="SUPFAM" id="SSF47413">
    <property type="entry name" value="lambda repressor-like DNA-binding domains"/>
    <property type="match status" value="1"/>
</dbReference>
<feature type="domain" description="HTH cro/C1-type" evidence="2">
    <location>
        <begin position="7"/>
        <end position="61"/>
    </location>
</feature>
<dbReference type="Proteomes" id="UP000886069">
    <property type="component" value="Unassembled WGS sequence"/>
</dbReference>
<evidence type="ECO:0000259" key="2">
    <source>
        <dbReference type="PROSITE" id="PS50943"/>
    </source>
</evidence>
<dbReference type="Gene3D" id="1.10.260.40">
    <property type="entry name" value="lambda repressor-like DNA-binding domains"/>
    <property type="match status" value="1"/>
</dbReference>
<evidence type="ECO:0000256" key="1">
    <source>
        <dbReference type="ARBA" id="ARBA00023125"/>
    </source>
</evidence>
<dbReference type="InterPro" id="IPR010982">
    <property type="entry name" value="Lambda_DNA-bd_dom_sf"/>
</dbReference>